<dbReference type="InterPro" id="IPR008906">
    <property type="entry name" value="HATC_C_dom"/>
</dbReference>
<keyword evidence="6" id="KW-0812">Transmembrane</keyword>
<evidence type="ECO:0000256" key="1">
    <source>
        <dbReference type="ARBA" id="ARBA00004123"/>
    </source>
</evidence>
<organism evidence="8 9">
    <name type="scientific">Labeo rohita</name>
    <name type="common">Indian major carp</name>
    <name type="synonym">Cyprinus rohita</name>
    <dbReference type="NCBI Taxonomy" id="84645"/>
    <lineage>
        <taxon>Eukaryota</taxon>
        <taxon>Metazoa</taxon>
        <taxon>Chordata</taxon>
        <taxon>Craniata</taxon>
        <taxon>Vertebrata</taxon>
        <taxon>Euteleostomi</taxon>
        <taxon>Actinopterygii</taxon>
        <taxon>Neopterygii</taxon>
        <taxon>Teleostei</taxon>
        <taxon>Ostariophysi</taxon>
        <taxon>Cypriniformes</taxon>
        <taxon>Cyprinidae</taxon>
        <taxon>Labeoninae</taxon>
        <taxon>Labeonini</taxon>
        <taxon>Labeo</taxon>
    </lineage>
</organism>
<comment type="subcellular location">
    <subcellularLocation>
        <location evidence="1">Nucleus</location>
    </subcellularLocation>
</comment>
<dbReference type="AlphaFoldDB" id="A0A498LD12"/>
<dbReference type="EMBL" id="QBIY01013473">
    <property type="protein sequence ID" value="RXN03667.1"/>
    <property type="molecule type" value="Genomic_DNA"/>
</dbReference>
<keyword evidence="4" id="KW-0862">Zinc</keyword>
<keyword evidence="6" id="KW-0472">Membrane</keyword>
<dbReference type="GO" id="GO:0046983">
    <property type="term" value="F:protein dimerization activity"/>
    <property type="evidence" value="ECO:0007669"/>
    <property type="project" value="InterPro"/>
</dbReference>
<evidence type="ECO:0000313" key="9">
    <source>
        <dbReference type="Proteomes" id="UP000290572"/>
    </source>
</evidence>
<evidence type="ECO:0000313" key="8">
    <source>
        <dbReference type="EMBL" id="RXN03667.1"/>
    </source>
</evidence>
<dbReference type="PANTHER" id="PTHR46481:SF10">
    <property type="entry name" value="ZINC FINGER BED DOMAIN-CONTAINING PROTEIN 39"/>
    <property type="match status" value="1"/>
</dbReference>
<evidence type="ECO:0000256" key="5">
    <source>
        <dbReference type="ARBA" id="ARBA00023242"/>
    </source>
</evidence>
<reference evidence="8 9" key="1">
    <citation type="submission" date="2018-03" db="EMBL/GenBank/DDBJ databases">
        <title>Draft genome sequence of Rohu Carp (Labeo rohita).</title>
        <authorList>
            <person name="Das P."/>
            <person name="Kushwaha B."/>
            <person name="Joshi C.G."/>
            <person name="Kumar D."/>
            <person name="Nagpure N.S."/>
            <person name="Sahoo L."/>
            <person name="Das S.P."/>
            <person name="Bit A."/>
            <person name="Patnaik S."/>
            <person name="Meher P.K."/>
            <person name="Jayasankar P."/>
            <person name="Koringa P.G."/>
            <person name="Patel N.V."/>
            <person name="Hinsu A.T."/>
            <person name="Kumar R."/>
            <person name="Pandey M."/>
            <person name="Agarwal S."/>
            <person name="Srivastava S."/>
            <person name="Singh M."/>
            <person name="Iquebal M.A."/>
            <person name="Jaiswal S."/>
            <person name="Angadi U.B."/>
            <person name="Kumar N."/>
            <person name="Raza M."/>
            <person name="Shah T.M."/>
            <person name="Rai A."/>
            <person name="Jena J.K."/>
        </authorList>
    </citation>
    <scope>NUCLEOTIDE SEQUENCE [LARGE SCALE GENOMIC DNA]</scope>
    <source>
        <strain evidence="8">DASCIFA01</strain>
        <tissue evidence="8">Testis</tissue>
    </source>
</reference>
<evidence type="ECO:0000256" key="3">
    <source>
        <dbReference type="ARBA" id="ARBA00022771"/>
    </source>
</evidence>
<keyword evidence="3" id="KW-0863">Zinc-finger</keyword>
<proteinExistence type="predicted"/>
<keyword evidence="5" id="KW-0539">Nucleus</keyword>
<evidence type="ECO:0000259" key="7">
    <source>
        <dbReference type="Pfam" id="PF05699"/>
    </source>
</evidence>
<keyword evidence="9" id="KW-1185">Reference proteome</keyword>
<dbReference type="Pfam" id="PF05699">
    <property type="entry name" value="Dimer_Tnp_hAT"/>
    <property type="match status" value="1"/>
</dbReference>
<dbReference type="InterPro" id="IPR052035">
    <property type="entry name" value="ZnF_BED_domain_contain"/>
</dbReference>
<evidence type="ECO:0000256" key="4">
    <source>
        <dbReference type="ARBA" id="ARBA00022833"/>
    </source>
</evidence>
<gene>
    <name evidence="8" type="ORF">ROHU_035780</name>
</gene>
<protein>
    <submittedName>
        <fullName evidence="8">Zinc finger BED domain-containing 4-like protein</fullName>
    </submittedName>
</protein>
<dbReference type="SUPFAM" id="SSF53098">
    <property type="entry name" value="Ribonuclease H-like"/>
    <property type="match status" value="1"/>
</dbReference>
<dbReference type="GO" id="GO:0005634">
    <property type="term" value="C:nucleus"/>
    <property type="evidence" value="ECO:0007669"/>
    <property type="project" value="UniProtKB-SubCell"/>
</dbReference>
<sequence length="423" mass="47432">MLVKWNISKSRVHVILHDNASNMKKAMDEMGVSSLGCFAHSLQLVVHEGLLSQRSVSDALANCRKIIGHFKHSPLATTRLEDIQKDLKMPTKRLQQDVATRWNSTFYMVESLLEQKRTISAYGADHDLPATLTANQWALLEKAVTVLAPFEEVTKQISSSTSSVAEVIPSVTVLKRLLARESQEDTGIKTMKTTLLEAVKKRFATIEEEPLYAVATLLDPHFKDRCIKSVTKLKAALKEVIYLLHVFMVFIIVSFRYFSSADNIKHAKDALTVEMEKTEKSTTVAETIAENPKKTPRMEVQVGGSSSRESSLKGLFEEILQEHDEEHGAGTTSTHFQLQTYMMEQTISRSDSPFQYWAVNRVRFPSLAATAAKFLCAPGTSVDSERLFSTASNIVDARRNRLGGERAEMLIFLKKNLPLLLKL</sequence>
<keyword evidence="2" id="KW-0479">Metal-binding</keyword>
<keyword evidence="6" id="KW-1133">Transmembrane helix</keyword>
<accession>A0A498LD12</accession>
<comment type="caution">
    <text evidence="8">The sequence shown here is derived from an EMBL/GenBank/DDBJ whole genome shotgun (WGS) entry which is preliminary data.</text>
</comment>
<name>A0A498LD12_LABRO</name>
<dbReference type="PANTHER" id="PTHR46481">
    <property type="entry name" value="ZINC FINGER BED DOMAIN-CONTAINING PROTEIN 4"/>
    <property type="match status" value="1"/>
</dbReference>
<dbReference type="GO" id="GO:0008270">
    <property type="term" value="F:zinc ion binding"/>
    <property type="evidence" value="ECO:0007669"/>
    <property type="project" value="UniProtKB-KW"/>
</dbReference>
<evidence type="ECO:0000256" key="6">
    <source>
        <dbReference type="SAM" id="Phobius"/>
    </source>
</evidence>
<feature type="transmembrane region" description="Helical" evidence="6">
    <location>
        <begin position="240"/>
        <end position="258"/>
    </location>
</feature>
<dbReference type="InterPro" id="IPR012337">
    <property type="entry name" value="RNaseH-like_sf"/>
</dbReference>
<evidence type="ECO:0000256" key="2">
    <source>
        <dbReference type="ARBA" id="ARBA00022723"/>
    </source>
</evidence>
<feature type="domain" description="HAT C-terminal dimerisation" evidence="7">
    <location>
        <begin position="338"/>
        <end position="417"/>
    </location>
</feature>
<dbReference type="Proteomes" id="UP000290572">
    <property type="component" value="Unassembled WGS sequence"/>
</dbReference>